<dbReference type="RefSeq" id="WP_094325925.1">
    <property type="nucleotide sequence ID" value="NZ_CP022347.1"/>
</dbReference>
<evidence type="ECO:0008006" key="3">
    <source>
        <dbReference type="Google" id="ProtNLM"/>
    </source>
</evidence>
<dbReference type="KEGG" id="cavi:CAV_1506"/>
<dbReference type="SUPFAM" id="SSF54523">
    <property type="entry name" value="Pili subunits"/>
    <property type="match status" value="1"/>
</dbReference>
<dbReference type="InterPro" id="IPR012902">
    <property type="entry name" value="N_methyl_site"/>
</dbReference>
<keyword evidence="2" id="KW-1185">Reference proteome</keyword>
<organism evidence="1 2">
    <name type="scientific">Campylobacter avium LMG 24591</name>
    <dbReference type="NCBI Taxonomy" id="522484"/>
    <lineage>
        <taxon>Bacteria</taxon>
        <taxon>Pseudomonadati</taxon>
        <taxon>Campylobacterota</taxon>
        <taxon>Epsilonproteobacteria</taxon>
        <taxon>Campylobacterales</taxon>
        <taxon>Campylobacteraceae</taxon>
        <taxon>Campylobacter</taxon>
    </lineage>
</organism>
<evidence type="ECO:0000313" key="1">
    <source>
        <dbReference type="EMBL" id="ASQ31116.1"/>
    </source>
</evidence>
<dbReference type="NCBIfam" id="TIGR02532">
    <property type="entry name" value="IV_pilin_GFxxxE"/>
    <property type="match status" value="1"/>
</dbReference>
<dbReference type="Proteomes" id="UP000201169">
    <property type="component" value="Chromosome"/>
</dbReference>
<dbReference type="OrthoDB" id="5363195at2"/>
<gene>
    <name evidence="1" type="ORF">CAV_1506</name>
</gene>
<proteinExistence type="predicted"/>
<protein>
    <recommendedName>
        <fullName evidence="3">Type II secretion system protein</fullName>
    </recommendedName>
</protein>
<dbReference type="AlphaFoldDB" id="A0A222MZV0"/>
<dbReference type="EMBL" id="CP022347">
    <property type="protein sequence ID" value="ASQ31116.1"/>
    <property type="molecule type" value="Genomic_DNA"/>
</dbReference>
<name>A0A222MZV0_9BACT</name>
<sequence>MKRAFSLLELIFVLLILSLIFAIAKFYPQDDTRIFLAAEQILNDLSYTRHLALMQDSFRGANLALATKDEWFKSRWQLYFIRSKSATNNEQTYTIFLDKNGDGNANIGKINVDLDREIAIDVLNPKKLMNSGQSGVISSSDERASKRFNIQSTYGVENIKFLGACSSYTRVIFDEYSRLYSPLRTAKSRFDKLLFHKNEPCVIKLSNSRQSVCILVDTLSGYAYMPEFSDKVTQLINFGSRSSNCSEL</sequence>
<dbReference type="InterPro" id="IPR045584">
    <property type="entry name" value="Pilin-like"/>
</dbReference>
<accession>A0A222MZV0</accession>
<evidence type="ECO:0000313" key="2">
    <source>
        <dbReference type="Proteomes" id="UP000201169"/>
    </source>
</evidence>
<reference evidence="1 2" key="1">
    <citation type="submission" date="2017-07" db="EMBL/GenBank/DDBJ databases">
        <title>Analysis of two Campylobacter avium genomes and identification of a novel hippuricase gene.</title>
        <authorList>
            <person name="Miller W.G."/>
            <person name="Chapman M.H."/>
            <person name="Yee E."/>
            <person name="Revez J."/>
            <person name="Bono J.L."/>
            <person name="Rossi M."/>
        </authorList>
    </citation>
    <scope>NUCLEOTIDE SEQUENCE [LARGE SCALE GENOMIC DNA]</scope>
    <source>
        <strain evidence="1 2">LMG 24591</strain>
    </source>
</reference>